<proteinExistence type="predicted"/>
<gene>
    <name evidence="2" type="ORF">SAMN02745751_03340</name>
</gene>
<accession>A0A1M6M2Z2</accession>
<dbReference type="SUPFAM" id="SSF51735">
    <property type="entry name" value="NAD(P)-binding Rossmann-fold domains"/>
    <property type="match status" value="1"/>
</dbReference>
<dbReference type="InterPro" id="IPR036291">
    <property type="entry name" value="NAD(P)-bd_dom_sf"/>
</dbReference>
<evidence type="ECO:0000313" key="3">
    <source>
        <dbReference type="Proteomes" id="UP000184052"/>
    </source>
</evidence>
<feature type="non-terminal residue" evidence="2">
    <location>
        <position position="68"/>
    </location>
</feature>
<dbReference type="InterPro" id="IPR006176">
    <property type="entry name" value="3-OHacyl-CoA_DH_NAD-bd"/>
</dbReference>
<evidence type="ECO:0000259" key="1">
    <source>
        <dbReference type="Pfam" id="PF02737"/>
    </source>
</evidence>
<dbReference type="PROSITE" id="PS00065">
    <property type="entry name" value="D_2_HYDROXYACID_DH_1"/>
    <property type="match status" value="1"/>
</dbReference>
<dbReference type="AlphaFoldDB" id="A0A1M6M2Z2"/>
<keyword evidence="3" id="KW-1185">Reference proteome</keyword>
<reference evidence="2 3" key="1">
    <citation type="submission" date="2016-11" db="EMBL/GenBank/DDBJ databases">
        <authorList>
            <person name="Jaros S."/>
            <person name="Januszkiewicz K."/>
            <person name="Wedrychowicz H."/>
        </authorList>
    </citation>
    <scope>NUCLEOTIDE SEQUENCE [LARGE SCALE GENOMIC DNA]</scope>
    <source>
        <strain evidence="2 3">DSM 17477</strain>
    </source>
</reference>
<sequence>MADMSYLKDKPIAVLGAGAVGKAIAADCALGGAKVRLCDLEPFAEKTLMNVERVGIKFYGEQANLYGF</sequence>
<protein>
    <submittedName>
        <fullName evidence="2">3-hydroxyacyl-CoA dehydrogenase, NAD binding domain</fullName>
    </submittedName>
</protein>
<dbReference type="Gene3D" id="3.40.50.720">
    <property type="entry name" value="NAD(P)-binding Rossmann-like Domain"/>
    <property type="match status" value="1"/>
</dbReference>
<evidence type="ECO:0000313" key="2">
    <source>
        <dbReference type="EMBL" id="SHJ77854.1"/>
    </source>
</evidence>
<dbReference type="GO" id="GO:0006631">
    <property type="term" value="P:fatty acid metabolic process"/>
    <property type="evidence" value="ECO:0007669"/>
    <property type="project" value="InterPro"/>
</dbReference>
<name>A0A1M6M2Z2_9FIRM</name>
<feature type="domain" description="3-hydroxyacyl-CoA dehydrogenase NAD binding" evidence="1">
    <location>
        <begin position="12"/>
        <end position="46"/>
    </location>
</feature>
<dbReference type="InterPro" id="IPR029752">
    <property type="entry name" value="D-isomer_DH_CS1"/>
</dbReference>
<dbReference type="Proteomes" id="UP000184052">
    <property type="component" value="Unassembled WGS sequence"/>
</dbReference>
<dbReference type="GO" id="GO:0070403">
    <property type="term" value="F:NAD+ binding"/>
    <property type="evidence" value="ECO:0007669"/>
    <property type="project" value="InterPro"/>
</dbReference>
<dbReference type="EMBL" id="FQZL01000037">
    <property type="protein sequence ID" value="SHJ77854.1"/>
    <property type="molecule type" value="Genomic_DNA"/>
</dbReference>
<dbReference type="Pfam" id="PF02737">
    <property type="entry name" value="3HCDH_N"/>
    <property type="match status" value="1"/>
</dbReference>
<dbReference type="STRING" id="1121476.SAMN02745751_03340"/>
<organism evidence="2 3">
    <name type="scientific">Dethiosulfatibacter aminovorans DSM 17477</name>
    <dbReference type="NCBI Taxonomy" id="1121476"/>
    <lineage>
        <taxon>Bacteria</taxon>
        <taxon>Bacillati</taxon>
        <taxon>Bacillota</taxon>
        <taxon>Tissierellia</taxon>
        <taxon>Dethiosulfatibacter</taxon>
    </lineage>
</organism>
<dbReference type="RefSeq" id="WP_245819940.1">
    <property type="nucleotide sequence ID" value="NZ_FQZL01000037.1"/>
</dbReference>